<dbReference type="Proteomes" id="UP001242368">
    <property type="component" value="Unassembled WGS sequence"/>
</dbReference>
<feature type="transmembrane region" description="Helical" evidence="1">
    <location>
        <begin position="14"/>
        <end position="33"/>
    </location>
</feature>
<evidence type="ECO:0000256" key="1">
    <source>
        <dbReference type="SAM" id="Phobius"/>
    </source>
</evidence>
<sequence>MDTIRPRKNRKKQYIVLLILFFLSIGFLIYHLATKPKILNVSAKELLIKEVKNDVFQDFMILQAQAVPLESMLINIVEGGSVQELFTENGAMVEKGMPLARLYNPNTEFNFLSQETAIIEQMNNLNVAKLSLRNQELVLSKDLIAMEHDFNQTQLEYQLNQTLFQKQILAKNEWEQTQEKYRYQRERKTLLQESLNREKHSNQLQLEQINKALNIMQKSLETLRENKKNFLVLAPVSGRLSSFEAILGQTYLAGTSIGKVDEMKGYKLMANIDEFYLEKIQQNQKGQMEIKGNNVEVSITKIIPAVKNGQFKAELNFTGSPPTGLQEGSSFSIRLSLSSDKNSVVLPKGNFYTATKGKWIFVVKGNKAVKRTIKLGRENPDYYEIITGLQPGEKVIVSNYEDYMNIDQLNIEP</sequence>
<dbReference type="PANTHER" id="PTHR30469:SF33">
    <property type="entry name" value="SLR1207 PROTEIN"/>
    <property type="match status" value="1"/>
</dbReference>
<evidence type="ECO:0000313" key="4">
    <source>
        <dbReference type="Proteomes" id="UP001242368"/>
    </source>
</evidence>
<dbReference type="InterPro" id="IPR058627">
    <property type="entry name" value="MdtA-like_C"/>
</dbReference>
<evidence type="ECO:0000259" key="2">
    <source>
        <dbReference type="Pfam" id="PF25967"/>
    </source>
</evidence>
<evidence type="ECO:0000313" key="3">
    <source>
        <dbReference type="EMBL" id="MDN3708254.1"/>
    </source>
</evidence>
<keyword evidence="4" id="KW-1185">Reference proteome</keyword>
<name>A0ABT8CVP1_9FLAO</name>
<reference evidence="4" key="1">
    <citation type="journal article" date="2019" name="Int. J. Syst. Evol. Microbiol.">
        <title>The Global Catalogue of Microorganisms (GCM) 10K type strain sequencing project: providing services to taxonomists for standard genome sequencing and annotation.</title>
        <authorList>
            <consortium name="The Broad Institute Genomics Platform"/>
            <consortium name="The Broad Institute Genome Sequencing Center for Infectious Disease"/>
            <person name="Wu L."/>
            <person name="Ma J."/>
        </authorList>
    </citation>
    <scope>NUCLEOTIDE SEQUENCE [LARGE SCALE GENOMIC DNA]</scope>
    <source>
        <strain evidence="4">CECT 7184</strain>
    </source>
</reference>
<dbReference type="PANTHER" id="PTHR30469">
    <property type="entry name" value="MULTIDRUG RESISTANCE PROTEIN MDTA"/>
    <property type="match status" value="1"/>
</dbReference>
<keyword evidence="1" id="KW-1133">Transmembrane helix</keyword>
<accession>A0ABT8CVP1</accession>
<feature type="domain" description="Multidrug resistance protein MdtA-like C-terminal permuted SH3" evidence="2">
    <location>
        <begin position="342"/>
        <end position="399"/>
    </location>
</feature>
<keyword evidence="1" id="KW-0812">Transmembrane</keyword>
<comment type="caution">
    <text evidence="3">The sequence shown here is derived from an EMBL/GenBank/DDBJ whole genome shotgun (WGS) entry which is preliminary data.</text>
</comment>
<protein>
    <submittedName>
        <fullName evidence="3">HlyD family efflux transporter periplasmic adaptor subunit</fullName>
    </submittedName>
</protein>
<dbReference type="RefSeq" id="WP_290364131.1">
    <property type="nucleotide sequence ID" value="NZ_JAUFQU010000001.1"/>
</dbReference>
<keyword evidence="1" id="KW-0472">Membrane</keyword>
<organism evidence="3 4">
    <name type="scientific">Paenimyroides ceti</name>
    <dbReference type="NCBI Taxonomy" id="395087"/>
    <lineage>
        <taxon>Bacteria</taxon>
        <taxon>Pseudomonadati</taxon>
        <taxon>Bacteroidota</taxon>
        <taxon>Flavobacteriia</taxon>
        <taxon>Flavobacteriales</taxon>
        <taxon>Flavobacteriaceae</taxon>
        <taxon>Paenimyroides</taxon>
    </lineage>
</organism>
<gene>
    <name evidence="3" type="ORF">QW060_14175</name>
</gene>
<dbReference type="EMBL" id="JAUFQU010000001">
    <property type="protein sequence ID" value="MDN3708254.1"/>
    <property type="molecule type" value="Genomic_DNA"/>
</dbReference>
<dbReference type="Pfam" id="PF25967">
    <property type="entry name" value="RND-MFP_C"/>
    <property type="match status" value="1"/>
</dbReference>
<proteinExistence type="predicted"/>
<dbReference type="Gene3D" id="2.40.420.20">
    <property type="match status" value="1"/>
</dbReference>